<keyword evidence="6 15" id="KW-0347">Helicase</keyword>
<dbReference type="InterPro" id="IPR011604">
    <property type="entry name" value="PDDEXK-like_dom_sf"/>
</dbReference>
<evidence type="ECO:0000256" key="8">
    <source>
        <dbReference type="ARBA" id="ARBA00022840"/>
    </source>
</evidence>
<dbReference type="PANTHER" id="PTHR11070:SF59">
    <property type="entry name" value="DNA 3'-5' HELICASE"/>
    <property type="match status" value="1"/>
</dbReference>
<dbReference type="Pfam" id="PF12705">
    <property type="entry name" value="PDDEXK_1"/>
    <property type="match status" value="1"/>
</dbReference>
<feature type="binding site" evidence="15">
    <location>
        <begin position="22"/>
        <end position="29"/>
    </location>
    <ligand>
        <name>ATP</name>
        <dbReference type="ChEBI" id="CHEBI:30616"/>
    </ligand>
</feature>
<keyword evidence="4" id="KW-0227">DNA damage</keyword>
<evidence type="ECO:0000256" key="4">
    <source>
        <dbReference type="ARBA" id="ARBA00022763"/>
    </source>
</evidence>
<comment type="similarity">
    <text evidence="1">Belongs to the helicase family. UvrD subfamily.</text>
</comment>
<dbReference type="Pfam" id="PF00580">
    <property type="entry name" value="UvrD-helicase"/>
    <property type="match status" value="1"/>
</dbReference>
<evidence type="ECO:0000256" key="6">
    <source>
        <dbReference type="ARBA" id="ARBA00022806"/>
    </source>
</evidence>
<reference evidence="18 19" key="1">
    <citation type="submission" date="2024-09" db="EMBL/GenBank/DDBJ databases">
        <authorList>
            <person name="Sun Q."/>
            <person name="Mori K."/>
        </authorList>
    </citation>
    <scope>NUCLEOTIDE SEQUENCE [LARGE SCALE GENOMIC DNA]</scope>
    <source>
        <strain evidence="18 19">NCAIM B.02604</strain>
    </source>
</reference>
<keyword evidence="9" id="KW-0238">DNA-binding</keyword>
<evidence type="ECO:0000256" key="14">
    <source>
        <dbReference type="ARBA" id="ARBA00048988"/>
    </source>
</evidence>
<organism evidence="18 19">
    <name type="scientific">Micrococcoides hystricis</name>
    <dbReference type="NCBI Taxonomy" id="1572761"/>
    <lineage>
        <taxon>Bacteria</taxon>
        <taxon>Bacillati</taxon>
        <taxon>Actinomycetota</taxon>
        <taxon>Actinomycetes</taxon>
        <taxon>Micrococcales</taxon>
        <taxon>Micrococcaceae</taxon>
        <taxon>Micrococcoides</taxon>
    </lineage>
</organism>
<evidence type="ECO:0000256" key="5">
    <source>
        <dbReference type="ARBA" id="ARBA00022801"/>
    </source>
</evidence>
<dbReference type="PROSITE" id="PS51198">
    <property type="entry name" value="UVRD_HELICASE_ATP_BIND"/>
    <property type="match status" value="1"/>
</dbReference>
<proteinExistence type="inferred from homology"/>
<evidence type="ECO:0000259" key="16">
    <source>
        <dbReference type="PROSITE" id="PS51198"/>
    </source>
</evidence>
<dbReference type="PANTHER" id="PTHR11070">
    <property type="entry name" value="UVRD / RECB / PCRA DNA HELICASE FAMILY MEMBER"/>
    <property type="match status" value="1"/>
</dbReference>
<dbReference type="InterPro" id="IPR027417">
    <property type="entry name" value="P-loop_NTPase"/>
</dbReference>
<dbReference type="SUPFAM" id="SSF52540">
    <property type="entry name" value="P-loop containing nucleoside triphosphate hydrolases"/>
    <property type="match status" value="1"/>
</dbReference>
<dbReference type="PROSITE" id="PS51217">
    <property type="entry name" value="UVRD_HELICASE_CTER"/>
    <property type="match status" value="1"/>
</dbReference>
<gene>
    <name evidence="18" type="ORF">ACFFFR_03030</name>
</gene>
<dbReference type="Gene3D" id="1.10.486.10">
    <property type="entry name" value="PCRA, domain 4"/>
    <property type="match status" value="1"/>
</dbReference>
<dbReference type="InterPro" id="IPR014016">
    <property type="entry name" value="UvrD-like_ATP-bd"/>
</dbReference>
<dbReference type="InterPro" id="IPR013986">
    <property type="entry name" value="DExx_box_DNA_helicase_dom_sf"/>
</dbReference>
<evidence type="ECO:0000256" key="9">
    <source>
        <dbReference type="ARBA" id="ARBA00023125"/>
    </source>
</evidence>
<comment type="caution">
    <text evidence="18">The sequence shown here is derived from an EMBL/GenBank/DDBJ whole genome shotgun (WGS) entry which is preliminary data.</text>
</comment>
<dbReference type="Gene3D" id="3.90.320.10">
    <property type="match status" value="1"/>
</dbReference>
<evidence type="ECO:0000256" key="3">
    <source>
        <dbReference type="ARBA" id="ARBA00022741"/>
    </source>
</evidence>
<protein>
    <recommendedName>
        <fullName evidence="13">DNA 3'-5' helicase</fullName>
        <ecNumber evidence="13">5.6.2.4</ecNumber>
    </recommendedName>
</protein>
<name>A0ABV6P8A2_9MICC</name>
<dbReference type="EMBL" id="JBHLUB010000003">
    <property type="protein sequence ID" value="MFC0581365.1"/>
    <property type="molecule type" value="Genomic_DNA"/>
</dbReference>
<comment type="catalytic activity">
    <reaction evidence="14">
        <text>ATP + H2O = ADP + phosphate + H(+)</text>
        <dbReference type="Rhea" id="RHEA:13065"/>
        <dbReference type="ChEBI" id="CHEBI:15377"/>
        <dbReference type="ChEBI" id="CHEBI:15378"/>
        <dbReference type="ChEBI" id="CHEBI:30616"/>
        <dbReference type="ChEBI" id="CHEBI:43474"/>
        <dbReference type="ChEBI" id="CHEBI:456216"/>
        <dbReference type="EC" id="5.6.2.4"/>
    </reaction>
</comment>
<evidence type="ECO:0000313" key="19">
    <source>
        <dbReference type="Proteomes" id="UP001589862"/>
    </source>
</evidence>
<evidence type="ECO:0000259" key="17">
    <source>
        <dbReference type="PROSITE" id="PS51217"/>
    </source>
</evidence>
<dbReference type="InterPro" id="IPR038726">
    <property type="entry name" value="PDDEXK_AddAB-type"/>
</dbReference>
<evidence type="ECO:0000256" key="7">
    <source>
        <dbReference type="ARBA" id="ARBA00022839"/>
    </source>
</evidence>
<keyword evidence="8 15" id="KW-0067">ATP-binding</keyword>
<sequence length="1113" mass="121375">MLQKPLWKSDPEELNGPTLIQGPAGCGKTRFIIDEAARYLKAGHDPEALLVLAPTRVAADRLKSGINAVSGATISTVPVRTWSSYAFHLIARAFEAGLTHYENVDPALLTGADQDAILKDLIAGAQLDWPADLGFAPSTAGFRKEVREFFDRMQEYGLDQQGLEELCQRTDATPEVWPLLGQLFTDYTQVMQLNEAGRFDPASLISTAVTIMRAGAEEAGADLPNSSGFGEFFRKERERLKLVLIDDLQEANPAMHQLLNVLGAGKPLVAVGCADTVVQGFRGARPELLNASAGTISWDQKIHVNHSHTLHGDLARAYQRVTTSIGATGDAVLARLEGAPDNDQHARTETEVALTGSVAEQDLLVLSYVLNWLKGDANQGIAPVPLSQQAIIVRNGAQVSSFAKFLRTEGVPVRTTVSDMVLAEEPAVAALLNLLQISIELAAEDEPELSVRTLEAALRGTYIGMTNLQLRALRKQVIRRPVTAGTEETGDELIDAPAMEALRWTGTARERLATLATMALRRELDPLQSPDLPAHLREPYQQWSSFAPLRKLITVLARTIRSLQDPAQFAEDTLWELWSATGVAEQWKERSAHPGAEGLHANHDLDAVVTLFQVAKRFQDQNLAATATQFVQHIQALDLPTDSLSRAGQNSDAIAILTPAAAAGLHFSHVIVAGLQQGRWPNEQPRGTLLGSTELVEVLENQPHIGQEAQLARRQSIRNDELRSFATAISRARNKLVAIAIADNDQQPSTFLQYIPNEGTEFTAEHTPLTDVPVPPTPQQIVGELRRNLRTLVTGPNSADPAIADEVAGILGFLARQTHAELEAARPEHWWGVAERSSTQPLFQAGEDMRLSPSKVESLVANPVSWLFDQMGDDSAPGESDLYRHVGTMIHYLAETHPSGSLEELESAATKLLTNLNLHGYFGQQMGKRITGMIAALANYYRHVLIHKTEVLAVEARFLHEHQTESNTVFLSGVIDRIEKTEAGKIRIIDFKTGSRVPSKKDVAAHIQLALYQLAYNAGAVELEELTDIAVDQLPQIEQASLVQLGAENNVKIPSFTRDQPPLAEADIDPVPLLELCSALLQQSYFAAISSAETFGGTKDITPENPSGTQVTE</sequence>
<dbReference type="Gene3D" id="1.10.10.160">
    <property type="match status" value="1"/>
</dbReference>
<keyword evidence="3 15" id="KW-0547">Nucleotide-binding</keyword>
<feature type="domain" description="UvrD-like helicase C-terminal" evidence="17">
    <location>
        <begin position="323"/>
        <end position="664"/>
    </location>
</feature>
<keyword evidence="19" id="KW-1185">Reference proteome</keyword>
<keyword evidence="10" id="KW-0234">DNA repair</keyword>
<evidence type="ECO:0000256" key="10">
    <source>
        <dbReference type="ARBA" id="ARBA00023204"/>
    </source>
</evidence>
<feature type="domain" description="UvrD-like helicase ATP-binding" evidence="16">
    <location>
        <begin position="1"/>
        <end position="311"/>
    </location>
</feature>
<evidence type="ECO:0000256" key="13">
    <source>
        <dbReference type="ARBA" id="ARBA00034808"/>
    </source>
</evidence>
<keyword evidence="7" id="KW-0269">Exonuclease</keyword>
<keyword evidence="2" id="KW-0540">Nuclease</keyword>
<dbReference type="RefSeq" id="WP_377458051.1">
    <property type="nucleotide sequence ID" value="NZ_JBHLUB010000003.1"/>
</dbReference>
<keyword evidence="5 15" id="KW-0378">Hydrolase</keyword>
<evidence type="ECO:0000256" key="12">
    <source>
        <dbReference type="ARBA" id="ARBA00034617"/>
    </source>
</evidence>
<keyword evidence="11" id="KW-0413">Isomerase</keyword>
<evidence type="ECO:0000313" key="18">
    <source>
        <dbReference type="EMBL" id="MFC0581365.1"/>
    </source>
</evidence>
<dbReference type="Pfam" id="PF13361">
    <property type="entry name" value="UvrD_C"/>
    <property type="match status" value="1"/>
</dbReference>
<dbReference type="Proteomes" id="UP001589862">
    <property type="component" value="Unassembled WGS sequence"/>
</dbReference>
<dbReference type="Gene3D" id="3.40.50.300">
    <property type="entry name" value="P-loop containing nucleotide triphosphate hydrolases"/>
    <property type="match status" value="2"/>
</dbReference>
<evidence type="ECO:0000256" key="2">
    <source>
        <dbReference type="ARBA" id="ARBA00022722"/>
    </source>
</evidence>
<dbReference type="InterPro" id="IPR000212">
    <property type="entry name" value="DNA_helicase_UvrD/REP"/>
</dbReference>
<evidence type="ECO:0000256" key="11">
    <source>
        <dbReference type="ARBA" id="ARBA00023235"/>
    </source>
</evidence>
<comment type="catalytic activity">
    <reaction evidence="12">
        <text>Couples ATP hydrolysis with the unwinding of duplex DNA by translocating in the 3'-5' direction.</text>
        <dbReference type="EC" id="5.6.2.4"/>
    </reaction>
</comment>
<dbReference type="EC" id="5.6.2.4" evidence="13"/>
<dbReference type="InterPro" id="IPR014017">
    <property type="entry name" value="DNA_helicase_UvrD-like_C"/>
</dbReference>
<evidence type="ECO:0000256" key="15">
    <source>
        <dbReference type="PROSITE-ProRule" id="PRU00560"/>
    </source>
</evidence>
<accession>A0ABV6P8A2</accession>
<evidence type="ECO:0000256" key="1">
    <source>
        <dbReference type="ARBA" id="ARBA00009922"/>
    </source>
</evidence>